<dbReference type="SUPFAM" id="SSF49899">
    <property type="entry name" value="Concanavalin A-like lectins/glucanases"/>
    <property type="match status" value="1"/>
</dbReference>
<dbReference type="AlphaFoldDB" id="A0A0G0L1Z2"/>
<dbReference type="PATRIC" id="fig|1618583.3.peg.781"/>
<dbReference type="EMBL" id="LBUE01000021">
    <property type="protein sequence ID" value="KKQ55434.1"/>
    <property type="molecule type" value="Genomic_DNA"/>
</dbReference>
<reference evidence="1 2" key="1">
    <citation type="journal article" date="2015" name="Nature">
        <title>rRNA introns, odd ribosomes, and small enigmatic genomes across a large radiation of phyla.</title>
        <authorList>
            <person name="Brown C.T."/>
            <person name="Hug L.A."/>
            <person name="Thomas B.C."/>
            <person name="Sharon I."/>
            <person name="Castelle C.J."/>
            <person name="Singh A."/>
            <person name="Wilkins M.J."/>
            <person name="Williams K.H."/>
            <person name="Banfield J.F."/>
        </authorList>
    </citation>
    <scope>NUCLEOTIDE SEQUENCE [LARGE SCALE GENOMIC DNA]</scope>
</reference>
<evidence type="ECO:0000313" key="2">
    <source>
        <dbReference type="Proteomes" id="UP000034096"/>
    </source>
</evidence>
<accession>A0A0G0L1Z2</accession>
<dbReference type="Gene3D" id="2.60.120.200">
    <property type="match status" value="1"/>
</dbReference>
<dbReference type="Pfam" id="PF13385">
    <property type="entry name" value="Laminin_G_3"/>
    <property type="match status" value="1"/>
</dbReference>
<feature type="non-terminal residue" evidence="1">
    <location>
        <position position="191"/>
    </location>
</feature>
<comment type="caution">
    <text evidence="1">The sequence shown here is derived from an EMBL/GenBank/DDBJ whole genome shotgun (WGS) entry which is preliminary data.</text>
</comment>
<dbReference type="Proteomes" id="UP000034096">
    <property type="component" value="Unassembled WGS sequence"/>
</dbReference>
<protein>
    <recommendedName>
        <fullName evidence="3">LamG-like jellyroll fold domain-containing protein</fullName>
    </recommendedName>
</protein>
<proteinExistence type="predicted"/>
<evidence type="ECO:0008006" key="3">
    <source>
        <dbReference type="Google" id="ProtNLM"/>
    </source>
</evidence>
<gene>
    <name evidence="1" type="ORF">US75_C0021G0001</name>
</gene>
<evidence type="ECO:0000313" key="1">
    <source>
        <dbReference type="EMBL" id="KKQ55434.1"/>
    </source>
</evidence>
<dbReference type="InterPro" id="IPR013320">
    <property type="entry name" value="ConA-like_dom_sf"/>
</dbReference>
<organism evidence="1 2">
    <name type="scientific">Candidatus Woesebacteria bacterium GW2011_GWC1_38_13</name>
    <dbReference type="NCBI Taxonomy" id="1618583"/>
    <lineage>
        <taxon>Bacteria</taxon>
        <taxon>Candidatus Woeseibacteriota</taxon>
    </lineage>
</organism>
<sequence length="191" mass="20108">MVAWYRMDEAANDSCSGGTDVCDSSTNEYHGTVTGTTIVAGKYGNARSFPDATTDYVNIPSVFGLGTTNVVIEAWVNLDSTSESGAFVKVGTTNGYGIGVGSSTFDNAGNDLILLYEGVRWIDTNTTIGTGWHHVAMVIDASGVPSAYRDGTLITSYSGTNAIAPTTSTNIGGYTNVIDRYVDADIDDVRI</sequence>
<name>A0A0G0L1Z2_9BACT</name>